<evidence type="ECO:0000256" key="1">
    <source>
        <dbReference type="SAM" id="Phobius"/>
    </source>
</evidence>
<protein>
    <submittedName>
        <fullName evidence="2">Uncharacterized protein</fullName>
    </submittedName>
</protein>
<feature type="transmembrane region" description="Helical" evidence="1">
    <location>
        <begin position="34"/>
        <end position="54"/>
    </location>
</feature>
<dbReference type="AlphaFoldDB" id="A0A0F9YHP9"/>
<keyword evidence="1" id="KW-0812">Transmembrane</keyword>
<name>A0A0F9YHP9_9ZZZZ</name>
<sequence>MMADLWLSHLTLALLAFLLTPGFGLGAVWQAVRLMVLLALSFVPIEGLSLAAYTHSFTGDAAITSLVALLYLAGVRVGLVPCMERARSIQIVVVMAALGLFLYPATLGLSYFDPYRLGYQPRHLILFIGVIAFALLALGNRLGACMLGLATLAFSLGFKSSPNYWDYLIDPFIALYSCVAVTGYLVRMAWTGKSAKRDTRLPAQA</sequence>
<accession>A0A0F9YHP9</accession>
<feature type="transmembrane region" description="Helical" evidence="1">
    <location>
        <begin position="124"/>
        <end position="152"/>
    </location>
</feature>
<dbReference type="EMBL" id="LAZR01000024">
    <property type="protein sequence ID" value="KKO03954.1"/>
    <property type="molecule type" value="Genomic_DNA"/>
</dbReference>
<organism evidence="2">
    <name type="scientific">marine sediment metagenome</name>
    <dbReference type="NCBI Taxonomy" id="412755"/>
    <lineage>
        <taxon>unclassified sequences</taxon>
        <taxon>metagenomes</taxon>
        <taxon>ecological metagenomes</taxon>
    </lineage>
</organism>
<feature type="transmembrane region" description="Helical" evidence="1">
    <location>
        <begin position="61"/>
        <end position="79"/>
    </location>
</feature>
<keyword evidence="1" id="KW-1133">Transmembrane helix</keyword>
<comment type="caution">
    <text evidence="2">The sequence shown here is derived from an EMBL/GenBank/DDBJ whole genome shotgun (WGS) entry which is preliminary data.</text>
</comment>
<gene>
    <name evidence="2" type="ORF">LCGC14_0088430</name>
</gene>
<keyword evidence="1" id="KW-0472">Membrane</keyword>
<reference evidence="2" key="1">
    <citation type="journal article" date="2015" name="Nature">
        <title>Complex archaea that bridge the gap between prokaryotes and eukaryotes.</title>
        <authorList>
            <person name="Spang A."/>
            <person name="Saw J.H."/>
            <person name="Jorgensen S.L."/>
            <person name="Zaremba-Niedzwiedzka K."/>
            <person name="Martijn J."/>
            <person name="Lind A.E."/>
            <person name="van Eijk R."/>
            <person name="Schleper C."/>
            <person name="Guy L."/>
            <person name="Ettema T.J."/>
        </authorList>
    </citation>
    <scope>NUCLEOTIDE SEQUENCE</scope>
</reference>
<feature type="transmembrane region" description="Helical" evidence="1">
    <location>
        <begin position="172"/>
        <end position="190"/>
    </location>
</feature>
<feature type="transmembrane region" description="Helical" evidence="1">
    <location>
        <begin position="91"/>
        <end position="112"/>
    </location>
</feature>
<proteinExistence type="predicted"/>
<evidence type="ECO:0000313" key="2">
    <source>
        <dbReference type="EMBL" id="KKO03954.1"/>
    </source>
</evidence>